<protein>
    <submittedName>
        <fullName evidence="2">PH domain-containing protein</fullName>
    </submittedName>
</protein>
<organism evidence="1 2">
    <name type="scientific">Rhabditophanes sp. KR3021</name>
    <dbReference type="NCBI Taxonomy" id="114890"/>
    <lineage>
        <taxon>Eukaryota</taxon>
        <taxon>Metazoa</taxon>
        <taxon>Ecdysozoa</taxon>
        <taxon>Nematoda</taxon>
        <taxon>Chromadorea</taxon>
        <taxon>Rhabditida</taxon>
        <taxon>Tylenchina</taxon>
        <taxon>Panagrolaimomorpha</taxon>
        <taxon>Strongyloidoidea</taxon>
        <taxon>Alloionematidae</taxon>
        <taxon>Rhabditophanes</taxon>
    </lineage>
</organism>
<evidence type="ECO:0000313" key="2">
    <source>
        <dbReference type="WBParaSite" id="RSKR_0000866400.1"/>
    </source>
</evidence>
<accession>A0AC35U7F9</accession>
<reference evidence="2" key="1">
    <citation type="submission" date="2016-11" db="UniProtKB">
        <authorList>
            <consortium name="WormBaseParasite"/>
        </authorList>
    </citation>
    <scope>IDENTIFICATION</scope>
    <source>
        <strain evidence="2">KR3021</strain>
    </source>
</reference>
<dbReference type="WBParaSite" id="RSKR_0000866400.1">
    <property type="protein sequence ID" value="RSKR_0000866400.1"/>
    <property type="gene ID" value="RSKR_0000866400"/>
</dbReference>
<evidence type="ECO:0000313" key="1">
    <source>
        <dbReference type="Proteomes" id="UP000095286"/>
    </source>
</evidence>
<dbReference type="Proteomes" id="UP000095286">
    <property type="component" value="Unplaced"/>
</dbReference>
<sequence length="2203" mass="250622">MDQSIVPRNVSRESYYVENENEDTKTKNTFSTEVFSRDLGNDTIEEVSKTILEKMVVRTIVGSNHHSHESNDNRRFSSSASFRKKKGTEIGSGSELSDHHEHLQAIHTPVEPQTLECIEILITGTEDHYFTATVIESPYVNYYTPIHSSHGHRTFWGLNSSDASQSTHHHLKPKIDNTETETFDFYSDITVFNSPTYRKTTLDQVTAKKIDGKMAKVREKNNRRQTGVITLQGLEFFPTTSDENDNLTNTEIYSSFREGHGEHDNHHLNVSSMLEGHLVETHLHRDNFQENVEENMHESHHHNSHASHDDEHAHSSNAYHSTSIFDEIKQDTRDVLDIAREALGKSHGYSSTSSLDDSSVVTTSDYDVHENTPTQYAHTDNSYKHQDARIKLSYIEEEHEHEHEEVTKEAESYFKINTQIEHEIQSSISSQQLSESHSNVEETMSEGSRYSSVFKTPSPTPSTPKPTFESINHFTPATFETIACVTSPDMYNSFSYKAYDVKTETVVEEEHHEVSNHYSDNHLTTEQHNLAKNSHEDVDNVASSNHTPNYEFHYGQSSNSEIDHGTDKIAENKSDQENSYTLTNTVNPGAYLENQSYSTGATSYDFGFGVSAKETMYGETEVQLELSSESTSHEKETREHYDDVQSPDTTASSIPSHHEVGEIVCESDLSEGEVEQEKRYQHSHFENSLNVLPTVSEEETSKMSSSFEVIEHISHQAKEDHIHESLKDDTFTAFAEKVCKSPHYEEHDDYSSLSDFESELDVEHPGQKEEILPTLEIPSNVNKFADELIKTSTEAAYEHINKVDDSPEITKAIKYSEYREVIEKIEETSSVFVKNTTHESSYNSSNFYNDHAITNEAKKTKKFDADNVNETVFEIDAISPLPMHKSSEFLHKIPLIVESSNKFQEVKSRTFSESSIYKDADASSSIGKPLTFNTYEYENRYGKETVPKVVYNTPLKYQEVETKSVHHVNEEKPKITHIEKKEDIYTSIFKHEEFTNQTQVEPTVHEYEEIKSASPMVEPPPVPAPVYPYGDEFDHQNHEPISHSTTNAVHYKNEFDHQKHETIHNRTPSPAKKEHNYEGVGQKIEEFNKITFESISQDNHIHHHDNSIKTPEPLPPVENNESAEYILDDFGNKYKVIEKTTIIKEYYKVKDESKSKAVFESSNKSAHHHGRSKSSDVYLDSIDRQSRKSDHYNLPIDTGRTQSSLSADWQKNRSSSQEGYLKKSKSSHYQSNSLAKKHPTVSQSSIYRSSGSIRVVDSHHYRSSSQNHYSNLGESYDNQDHKTFNYGSNTIRQEHEPHRRIETHIEPIPIKTVSFSPVNVVHHEHHIHHEEKPVVPARKIAPSVEVADNNYKSVFANSSINTFTSKYEKITKSPSPSNFDEIRPISRESVIKTTIVNKTNLDSPQPQQIKHVEPKRVGSFTEGKGYPKPVPISVCEDYDELIKFKTSNTSTQSSFFNKRSQKTEKVPPALPTSKTPDMSSPYSKLTFNGPAKYERSQNRFCDKTEGQPEKKNYLSSKIYSDYAQENSTNKTEPFQTVKLRPLKSQGSVASSTEESLDDFRNSKVFKHIHSSNTSRNSDRENRKSNYLQDQHAKYSTQETIYDSSKHFGRLSISSDRSTIKLEGSIPLIRPDLFRSVMPHLRDSSTSSVNSDFCNELLNKGEHSVLHNWDPVKLIDSLYEVNYEARKESKRNRFSNMEGLFCILLINIAGHLEVPNLDLNLIPELEKNWKPKYFKTKEGRLTWYASHYDDKNPEGDISLAGTDMEYDKNEGTFYIHGGREKAKVTLRAPLDLFDKWKQALISHSASSILDAYVQPVAKHISHSTENVVILELGSCSIRGGILTKEPSLPQSFFPAVGCIKNDGSIVVGHEAYSPHNRHNGILHQPIPNTDPAVEKYKINKTVLRACIDKVISDLKIDPTKYKVLLSLAQNIPPILFGDILTMLLRDGYFSGVSITRQPSLILYSYDVTTGVVVDIGERLNIVPVIDGYIVDNAVVNLPYGALQICESLRNKLHETNKGFYSFQGPVENLILRHVMEQTCYIAQDYDEEVKKTGDNESAYEVQVSLDSFNPTPDMHTNFVVNSSRFVATEGLFKPKKWGIEGKGLHQLINDVVQLSPIDSRRTLFKNIYLSGGTSLLPELAERLENEITKLVPPTIHVQVHMSPWRYHAAYLGAQVLASSCQFDSSCISKNELSNFINQLQNSAF</sequence>
<name>A0AC35U7F9_9BILA</name>
<proteinExistence type="predicted"/>